<gene>
    <name evidence="1" type="ORF">SAMN06264365_13240</name>
</gene>
<evidence type="ECO:0000313" key="1">
    <source>
        <dbReference type="EMBL" id="SNT00108.1"/>
    </source>
</evidence>
<dbReference type="OrthoDB" id="3822696at2"/>
<dbReference type="RefSeq" id="WP_089298798.1">
    <property type="nucleotide sequence ID" value="NZ_BOMU01000122.1"/>
</dbReference>
<reference evidence="1 2" key="1">
    <citation type="submission" date="2017-06" db="EMBL/GenBank/DDBJ databases">
        <authorList>
            <person name="Kim H.J."/>
            <person name="Triplett B.A."/>
        </authorList>
    </citation>
    <scope>NUCLEOTIDE SEQUENCE [LARGE SCALE GENOMIC DNA]</scope>
    <source>
        <strain evidence="1 2">DSM 43151</strain>
    </source>
</reference>
<keyword evidence="2" id="KW-1185">Reference proteome</keyword>
<sequence length="223" mass="24308">MPDKPLTTVETAVLFILLAEAGPVPNAVLAREHGCYLKREQRDHLVSLKLVEVERNSGRLVLTLSDKGWAHCRAELASGSAPARSGAAGGALFAVLRRWDRYLTARQLSLGDFVNCGSDRTVVEPPVGEQEVQERGPQVEERVRAAYEMIAPKAGELVSLADLRDVVGDLIRADVDAALRRLHRKPGVTLVPEANQKTLDRRSRDAAVVIGDQPKHAIAMQVS</sequence>
<dbReference type="Proteomes" id="UP000198415">
    <property type="component" value="Unassembled WGS sequence"/>
</dbReference>
<proteinExistence type="predicted"/>
<organism evidence="1 2">
    <name type="scientific">Actinoplanes regularis</name>
    <dbReference type="NCBI Taxonomy" id="52697"/>
    <lineage>
        <taxon>Bacteria</taxon>
        <taxon>Bacillati</taxon>
        <taxon>Actinomycetota</taxon>
        <taxon>Actinomycetes</taxon>
        <taxon>Micromonosporales</taxon>
        <taxon>Micromonosporaceae</taxon>
        <taxon>Actinoplanes</taxon>
    </lineage>
</organism>
<dbReference type="AlphaFoldDB" id="A0A239J3S8"/>
<evidence type="ECO:0000313" key="2">
    <source>
        <dbReference type="Proteomes" id="UP000198415"/>
    </source>
</evidence>
<accession>A0A239J3S8</accession>
<dbReference type="EMBL" id="FZNR01000032">
    <property type="protein sequence ID" value="SNT00108.1"/>
    <property type="molecule type" value="Genomic_DNA"/>
</dbReference>
<protein>
    <submittedName>
        <fullName evidence="1">Uncharacterized protein</fullName>
    </submittedName>
</protein>
<name>A0A239J3S8_9ACTN</name>